<name>A0A4Y2FZF6_ARAVE</name>
<organism evidence="1 2">
    <name type="scientific">Araneus ventricosus</name>
    <name type="common">Orbweaver spider</name>
    <name type="synonym">Epeira ventricosa</name>
    <dbReference type="NCBI Taxonomy" id="182803"/>
    <lineage>
        <taxon>Eukaryota</taxon>
        <taxon>Metazoa</taxon>
        <taxon>Ecdysozoa</taxon>
        <taxon>Arthropoda</taxon>
        <taxon>Chelicerata</taxon>
        <taxon>Arachnida</taxon>
        <taxon>Araneae</taxon>
        <taxon>Araneomorphae</taxon>
        <taxon>Entelegynae</taxon>
        <taxon>Araneoidea</taxon>
        <taxon>Araneidae</taxon>
        <taxon>Araneus</taxon>
    </lineage>
</organism>
<gene>
    <name evidence="1" type="ORF">AVEN_55558_1</name>
</gene>
<keyword evidence="2" id="KW-1185">Reference proteome</keyword>
<dbReference type="EMBL" id="BGPR01001113">
    <property type="protein sequence ID" value="GBM45799.1"/>
    <property type="molecule type" value="Genomic_DNA"/>
</dbReference>
<protein>
    <recommendedName>
        <fullName evidence="3">Reverse transcriptase zinc-binding domain-containing protein</fullName>
    </recommendedName>
</protein>
<comment type="caution">
    <text evidence="1">The sequence shown here is derived from an EMBL/GenBank/DDBJ whole genome shotgun (WGS) entry which is preliminary data.</text>
</comment>
<dbReference type="Proteomes" id="UP000499080">
    <property type="component" value="Unassembled WGS sequence"/>
</dbReference>
<sequence length="137" mass="16550">MQDGVIFKERNIILKWQERWDESQKGRWTKMFFDRFNLTKVIGNFYPNQIYTGHGVFGEYQGRIFQKTATCLCGEEIETVEHLVRKCRLWSRFLVNWQKNWPNLNIVGLMQILSCRRDAVRLIEQQLTFRIEELDTD</sequence>
<evidence type="ECO:0000313" key="2">
    <source>
        <dbReference type="Proteomes" id="UP000499080"/>
    </source>
</evidence>
<dbReference type="OrthoDB" id="6777517at2759"/>
<reference evidence="1 2" key="1">
    <citation type="journal article" date="2019" name="Sci. Rep.">
        <title>Orb-weaving spider Araneus ventricosus genome elucidates the spidroin gene catalogue.</title>
        <authorList>
            <person name="Kono N."/>
            <person name="Nakamura H."/>
            <person name="Ohtoshi R."/>
            <person name="Moran D.A.P."/>
            <person name="Shinohara A."/>
            <person name="Yoshida Y."/>
            <person name="Fujiwara M."/>
            <person name="Mori M."/>
            <person name="Tomita M."/>
            <person name="Arakawa K."/>
        </authorList>
    </citation>
    <scope>NUCLEOTIDE SEQUENCE [LARGE SCALE GENOMIC DNA]</scope>
</reference>
<proteinExistence type="predicted"/>
<accession>A0A4Y2FZF6</accession>
<dbReference type="AlphaFoldDB" id="A0A4Y2FZF6"/>
<evidence type="ECO:0000313" key="1">
    <source>
        <dbReference type="EMBL" id="GBM45799.1"/>
    </source>
</evidence>
<evidence type="ECO:0008006" key="3">
    <source>
        <dbReference type="Google" id="ProtNLM"/>
    </source>
</evidence>